<keyword evidence="6" id="KW-0812">Transmembrane</keyword>
<evidence type="ECO:0000256" key="4">
    <source>
        <dbReference type="ARBA" id="ARBA00022679"/>
    </source>
</evidence>
<feature type="domain" description="PAS" evidence="7">
    <location>
        <begin position="248"/>
        <end position="324"/>
    </location>
</feature>
<organism evidence="8 9">
    <name type="scientific">Alteromonas australica</name>
    <dbReference type="NCBI Taxonomy" id="589873"/>
    <lineage>
        <taxon>Bacteria</taxon>
        <taxon>Pseudomonadati</taxon>
        <taxon>Pseudomonadota</taxon>
        <taxon>Gammaproteobacteria</taxon>
        <taxon>Alteromonadales</taxon>
        <taxon>Alteromonadaceae</taxon>
        <taxon>Alteromonas/Salinimonas group</taxon>
        <taxon>Alteromonas</taxon>
    </lineage>
</organism>
<dbReference type="GO" id="GO:0004673">
    <property type="term" value="F:protein histidine kinase activity"/>
    <property type="evidence" value="ECO:0007669"/>
    <property type="project" value="UniProtKB-EC"/>
</dbReference>
<dbReference type="InterPro" id="IPR029016">
    <property type="entry name" value="GAF-like_dom_sf"/>
</dbReference>
<dbReference type="Pfam" id="PF13185">
    <property type="entry name" value="GAF_2"/>
    <property type="match status" value="1"/>
</dbReference>
<dbReference type="NCBIfam" id="TIGR00229">
    <property type="entry name" value="sensory_box"/>
    <property type="match status" value="1"/>
</dbReference>
<dbReference type="PANTHER" id="PTHR43304">
    <property type="entry name" value="PHYTOCHROME-LIKE PROTEIN CPH1"/>
    <property type="match status" value="1"/>
</dbReference>
<dbReference type="SUPFAM" id="SSF55781">
    <property type="entry name" value="GAF domain-like"/>
    <property type="match status" value="1"/>
</dbReference>
<dbReference type="Gene3D" id="3.30.450.20">
    <property type="entry name" value="PAS domain"/>
    <property type="match status" value="1"/>
</dbReference>
<dbReference type="PANTHER" id="PTHR43304:SF1">
    <property type="entry name" value="PAC DOMAIN-CONTAINING PROTEIN"/>
    <property type="match status" value="1"/>
</dbReference>
<dbReference type="PROSITE" id="PS50112">
    <property type="entry name" value="PAS"/>
    <property type="match status" value="1"/>
</dbReference>
<comment type="caution">
    <text evidence="8">The sequence shown here is derived from an EMBL/GenBank/DDBJ whole genome shotgun (WGS) entry which is preliminary data.</text>
</comment>
<evidence type="ECO:0000259" key="7">
    <source>
        <dbReference type="PROSITE" id="PS50112"/>
    </source>
</evidence>
<accession>A0A350P708</accession>
<evidence type="ECO:0000256" key="3">
    <source>
        <dbReference type="ARBA" id="ARBA00022553"/>
    </source>
</evidence>
<evidence type="ECO:0000313" key="9">
    <source>
        <dbReference type="Proteomes" id="UP000263517"/>
    </source>
</evidence>
<feature type="transmembrane region" description="Helical" evidence="6">
    <location>
        <begin position="38"/>
        <end position="56"/>
    </location>
</feature>
<dbReference type="InterPro" id="IPR013783">
    <property type="entry name" value="Ig-like_fold"/>
</dbReference>
<keyword evidence="6" id="KW-0472">Membrane</keyword>
<dbReference type="InterPro" id="IPR013655">
    <property type="entry name" value="PAS_fold_3"/>
</dbReference>
<keyword evidence="4" id="KW-0808">Transferase</keyword>
<dbReference type="Gene3D" id="2.60.40.10">
    <property type="entry name" value="Immunoglobulins"/>
    <property type="match status" value="1"/>
</dbReference>
<dbReference type="SMART" id="SM00065">
    <property type="entry name" value="GAF"/>
    <property type="match status" value="1"/>
</dbReference>
<dbReference type="AlphaFoldDB" id="A0A350P708"/>
<dbReference type="Proteomes" id="UP000263517">
    <property type="component" value="Unassembled WGS sequence"/>
</dbReference>
<evidence type="ECO:0000256" key="2">
    <source>
        <dbReference type="ARBA" id="ARBA00012438"/>
    </source>
</evidence>
<proteinExistence type="predicted"/>
<dbReference type="Gene3D" id="3.30.450.40">
    <property type="match status" value="1"/>
</dbReference>
<evidence type="ECO:0000256" key="6">
    <source>
        <dbReference type="SAM" id="Phobius"/>
    </source>
</evidence>
<dbReference type="EC" id="2.7.13.3" evidence="2"/>
<evidence type="ECO:0000256" key="5">
    <source>
        <dbReference type="ARBA" id="ARBA00022777"/>
    </source>
</evidence>
<dbReference type="InterPro" id="IPR052162">
    <property type="entry name" value="Sensor_kinase/Photoreceptor"/>
</dbReference>
<keyword evidence="3" id="KW-0597">Phosphoprotein</keyword>
<sequence length="348" mass="39124">MQPDTYLFEVIGSNNHGTWNLKPQTLTLIVPPLWYQTLWFKILAPLSLLLLIYAFYKNRLNKHYATEKYLSAQVERRTRDIFVLGDVGRDLAATTDTENIAKLLFQQLDQALEANSFMVGLYHPQSHQVSFIFTMVDGQRSQPTSVDTNQSNDPVAWTINCKREFIAQTTEQWEQAGLAPSQCFNGEHTQSAVCQPLMAGNTLLGVVAIYANAPNAFDTSQVNIFRIASSFASVAISNSLSFKELAEAEQRLELAMTGANAGTWEWDPASDTLITNAVWASMLGYTKDELASRYGADTNILPFLIHPDDKEKCELGLKRHLSNETHDYRCEYRMQCADGAYKWVLSVG</sequence>
<protein>
    <recommendedName>
        <fullName evidence="2">histidine kinase</fullName>
        <ecNumber evidence="2">2.7.13.3</ecNumber>
    </recommendedName>
</protein>
<feature type="non-terminal residue" evidence="8">
    <location>
        <position position="348"/>
    </location>
</feature>
<dbReference type="SUPFAM" id="SSF55785">
    <property type="entry name" value="PYP-like sensor domain (PAS domain)"/>
    <property type="match status" value="1"/>
</dbReference>
<keyword evidence="6" id="KW-1133">Transmembrane helix</keyword>
<evidence type="ECO:0000256" key="1">
    <source>
        <dbReference type="ARBA" id="ARBA00000085"/>
    </source>
</evidence>
<dbReference type="CDD" id="cd00130">
    <property type="entry name" value="PAS"/>
    <property type="match status" value="1"/>
</dbReference>
<reference evidence="8 9" key="1">
    <citation type="journal article" date="2018" name="Nat. Biotechnol.">
        <title>A standardized bacterial taxonomy based on genome phylogeny substantially revises the tree of life.</title>
        <authorList>
            <person name="Parks D.H."/>
            <person name="Chuvochina M."/>
            <person name="Waite D.W."/>
            <person name="Rinke C."/>
            <person name="Skarshewski A."/>
            <person name="Chaumeil P.A."/>
            <person name="Hugenholtz P."/>
        </authorList>
    </citation>
    <scope>NUCLEOTIDE SEQUENCE [LARGE SCALE GENOMIC DNA]</scope>
    <source>
        <strain evidence="8">UBA11978</strain>
    </source>
</reference>
<dbReference type="Pfam" id="PF08447">
    <property type="entry name" value="PAS_3"/>
    <property type="match status" value="1"/>
</dbReference>
<dbReference type="InterPro" id="IPR000014">
    <property type="entry name" value="PAS"/>
</dbReference>
<evidence type="ECO:0000313" key="8">
    <source>
        <dbReference type="EMBL" id="HAW77075.1"/>
    </source>
</evidence>
<keyword evidence="5" id="KW-0418">Kinase</keyword>
<gene>
    <name evidence="8" type="ORF">DCW74_15230</name>
</gene>
<comment type="catalytic activity">
    <reaction evidence="1">
        <text>ATP + protein L-histidine = ADP + protein N-phospho-L-histidine.</text>
        <dbReference type="EC" id="2.7.13.3"/>
    </reaction>
</comment>
<dbReference type="InterPro" id="IPR003018">
    <property type="entry name" value="GAF"/>
</dbReference>
<dbReference type="EMBL" id="DNAN01000535">
    <property type="protein sequence ID" value="HAW77075.1"/>
    <property type="molecule type" value="Genomic_DNA"/>
</dbReference>
<name>A0A350P708_9ALTE</name>
<dbReference type="InterPro" id="IPR035965">
    <property type="entry name" value="PAS-like_dom_sf"/>
</dbReference>